<keyword evidence="11 19" id="KW-0521">NADP</keyword>
<feature type="active site" evidence="19">
    <location>
        <position position="165"/>
    </location>
</feature>
<dbReference type="Gene3D" id="3.30.465.10">
    <property type="match status" value="1"/>
</dbReference>
<dbReference type="Gene3D" id="3.30.43.10">
    <property type="entry name" value="Uridine Diphospho-n-acetylenolpyruvylglucosamine Reductase, domain 2"/>
    <property type="match status" value="1"/>
</dbReference>
<dbReference type="InterPro" id="IPR011601">
    <property type="entry name" value="MurB_C"/>
</dbReference>
<keyword evidence="8 19" id="KW-0132">Cell division</keyword>
<evidence type="ECO:0000256" key="3">
    <source>
        <dbReference type="ARBA" id="ARBA00004496"/>
    </source>
</evidence>
<evidence type="ECO:0000259" key="20">
    <source>
        <dbReference type="PROSITE" id="PS51387"/>
    </source>
</evidence>
<dbReference type="NCBIfam" id="NF000755">
    <property type="entry name" value="PRK00046.1"/>
    <property type="match status" value="1"/>
</dbReference>
<comment type="caution">
    <text evidence="21">The sequence shown here is derived from an EMBL/GenBank/DDBJ whole genome shotgun (WGS) entry which is preliminary data.</text>
</comment>
<dbReference type="InterPro" id="IPR016169">
    <property type="entry name" value="FAD-bd_PCMH_sub2"/>
</dbReference>
<evidence type="ECO:0000256" key="5">
    <source>
        <dbReference type="ARBA" id="ARBA00012518"/>
    </source>
</evidence>
<dbReference type="AlphaFoldDB" id="F0F191"/>
<keyword evidence="7 19" id="KW-0963">Cytoplasm</keyword>
<gene>
    <name evidence="19 21" type="primary">murB</name>
    <name evidence="21" type="ORF">HMPREF9098_1876</name>
</gene>
<keyword evidence="22" id="KW-1185">Reference proteome</keyword>
<dbReference type="PANTHER" id="PTHR21071:SF4">
    <property type="entry name" value="UDP-N-ACETYLENOLPYRUVOYLGLUCOSAMINE REDUCTASE"/>
    <property type="match status" value="1"/>
</dbReference>
<keyword evidence="13 19" id="KW-0573">Peptidoglycan synthesis</keyword>
<dbReference type="GO" id="GO:0009252">
    <property type="term" value="P:peptidoglycan biosynthetic process"/>
    <property type="evidence" value="ECO:0007669"/>
    <property type="project" value="UniProtKB-UniRule"/>
</dbReference>
<comment type="similarity">
    <text evidence="19">Belongs to the MurB family.</text>
</comment>
<comment type="catalytic activity">
    <reaction evidence="18 19">
        <text>UDP-N-acetyl-alpha-D-muramate + NADP(+) = UDP-N-acetyl-3-O-(1-carboxyvinyl)-alpha-D-glucosamine + NADPH + H(+)</text>
        <dbReference type="Rhea" id="RHEA:12248"/>
        <dbReference type="ChEBI" id="CHEBI:15378"/>
        <dbReference type="ChEBI" id="CHEBI:57783"/>
        <dbReference type="ChEBI" id="CHEBI:58349"/>
        <dbReference type="ChEBI" id="CHEBI:68483"/>
        <dbReference type="ChEBI" id="CHEBI:70757"/>
        <dbReference type="EC" id="1.3.1.98"/>
    </reaction>
</comment>
<comment type="pathway">
    <text evidence="4 19">Cell wall biogenesis; peptidoglycan biosynthesis.</text>
</comment>
<dbReference type="PROSITE" id="PS51387">
    <property type="entry name" value="FAD_PCMH"/>
    <property type="match status" value="1"/>
</dbReference>
<evidence type="ECO:0000313" key="21">
    <source>
        <dbReference type="EMBL" id="EGC16679.1"/>
    </source>
</evidence>
<evidence type="ECO:0000256" key="9">
    <source>
        <dbReference type="ARBA" id="ARBA00022630"/>
    </source>
</evidence>
<dbReference type="Pfam" id="PF01565">
    <property type="entry name" value="FAD_binding_4"/>
    <property type="match status" value="1"/>
</dbReference>
<evidence type="ECO:0000256" key="7">
    <source>
        <dbReference type="ARBA" id="ARBA00022490"/>
    </source>
</evidence>
<dbReference type="Pfam" id="PF02873">
    <property type="entry name" value="MurB_C"/>
    <property type="match status" value="1"/>
</dbReference>
<evidence type="ECO:0000256" key="13">
    <source>
        <dbReference type="ARBA" id="ARBA00022984"/>
    </source>
</evidence>
<dbReference type="PANTHER" id="PTHR21071">
    <property type="entry name" value="UDP-N-ACETYLENOLPYRUVOYLGLUCOSAMINE REDUCTASE"/>
    <property type="match status" value="1"/>
</dbReference>
<dbReference type="InterPro" id="IPR016167">
    <property type="entry name" value="FAD-bd_PCMH_sub1"/>
</dbReference>
<feature type="domain" description="FAD-binding PCMH-type" evidence="20">
    <location>
        <begin position="18"/>
        <end position="189"/>
    </location>
</feature>
<evidence type="ECO:0000256" key="10">
    <source>
        <dbReference type="ARBA" id="ARBA00022827"/>
    </source>
</evidence>
<evidence type="ECO:0000313" key="22">
    <source>
        <dbReference type="Proteomes" id="UP000004088"/>
    </source>
</evidence>
<feature type="active site" description="Proton donor" evidence="19">
    <location>
        <position position="240"/>
    </location>
</feature>
<dbReference type="InterPro" id="IPR006094">
    <property type="entry name" value="Oxid_FAD_bind_N"/>
</dbReference>
<dbReference type="EC" id="1.3.1.98" evidence="5 19"/>
<evidence type="ECO:0000256" key="12">
    <source>
        <dbReference type="ARBA" id="ARBA00022960"/>
    </source>
</evidence>
<dbReference type="GO" id="GO:0071949">
    <property type="term" value="F:FAD binding"/>
    <property type="evidence" value="ECO:0007669"/>
    <property type="project" value="InterPro"/>
</dbReference>
<evidence type="ECO:0000256" key="17">
    <source>
        <dbReference type="ARBA" id="ARBA00031026"/>
    </source>
</evidence>
<dbReference type="Proteomes" id="UP000004088">
    <property type="component" value="Unassembled WGS sequence"/>
</dbReference>
<dbReference type="SUPFAM" id="SSF56176">
    <property type="entry name" value="FAD-binding/transporter-associated domain-like"/>
    <property type="match status" value="1"/>
</dbReference>
<dbReference type="InterPro" id="IPR036318">
    <property type="entry name" value="FAD-bd_PCMH-like_sf"/>
</dbReference>
<evidence type="ECO:0000256" key="14">
    <source>
        <dbReference type="ARBA" id="ARBA00023002"/>
    </source>
</evidence>
<dbReference type="GO" id="GO:0051301">
    <property type="term" value="P:cell division"/>
    <property type="evidence" value="ECO:0007669"/>
    <property type="project" value="UniProtKB-KW"/>
</dbReference>
<protein>
    <recommendedName>
        <fullName evidence="6 19">UDP-N-acetylenolpyruvoylglucosamine reductase</fullName>
        <ecNumber evidence="5 19">1.3.1.98</ecNumber>
    </recommendedName>
    <alternativeName>
        <fullName evidence="17 19">UDP-N-acetylmuramate dehydrogenase</fullName>
    </alternativeName>
</protein>
<comment type="subcellular location">
    <subcellularLocation>
        <location evidence="3 19">Cytoplasm</location>
    </subcellularLocation>
</comment>
<dbReference type="UniPathway" id="UPA00219"/>
<dbReference type="NCBIfam" id="NF010478">
    <property type="entry name" value="PRK13903.1"/>
    <property type="match status" value="1"/>
</dbReference>
<sequence length="344" mass="37897">MFTRQHDYPLAPHTTFGLPARAAHYIELTDSGDLPEICRLPEFDAATVCWLGGGSNVLFMQDFPSLVVRMATRGIRELERTPDSVLLEAQAGENWHEFVQSSLHMGLGGLENLSLIPGTVGASPVQNIGAYGVEVKDRIHSVRCFDVQAQEWRELSNAECRFAYRDSIFKHEGRQRYVITSVVFRLDTQFVPNVKYGDLAQVLAEQCSGRTPTAQDVAQAVCAIRRSKLPDPTVLGNVGSFYKNPLVDAAHAQTLLAQYPQMPHYPQPDGRMKLAAGWLIDQCGLKGKTIGGAAVHDKQALVLVNKNHATAADVRALSDEICRIVAQRFAVDLQPEPVWLPLAA</sequence>
<dbReference type="SUPFAM" id="SSF56194">
    <property type="entry name" value="Uridine diphospho-N-Acetylenolpyruvylglucosamine reductase, MurB, C-terminal domain"/>
    <property type="match status" value="1"/>
</dbReference>
<accession>F0F191</accession>
<comment type="cofactor">
    <cofactor evidence="1 19">
        <name>FAD</name>
        <dbReference type="ChEBI" id="CHEBI:57692"/>
    </cofactor>
</comment>
<evidence type="ECO:0000256" key="11">
    <source>
        <dbReference type="ARBA" id="ARBA00022857"/>
    </source>
</evidence>
<proteinExistence type="inferred from homology"/>
<dbReference type="GO" id="GO:0005829">
    <property type="term" value="C:cytosol"/>
    <property type="evidence" value="ECO:0007669"/>
    <property type="project" value="TreeGrafter"/>
</dbReference>
<reference evidence="21 22" key="1">
    <citation type="submission" date="2011-01" db="EMBL/GenBank/DDBJ databases">
        <authorList>
            <person name="Muzny D."/>
            <person name="Qin X."/>
            <person name="Deng J."/>
            <person name="Jiang H."/>
            <person name="Liu Y."/>
            <person name="Qu J."/>
            <person name="Song X.-Z."/>
            <person name="Zhang L."/>
            <person name="Thornton R."/>
            <person name="Coyle M."/>
            <person name="Francisco L."/>
            <person name="Jackson L."/>
            <person name="Javaid M."/>
            <person name="Korchina V."/>
            <person name="Kovar C."/>
            <person name="Mata R."/>
            <person name="Mathew T."/>
            <person name="Ngo R."/>
            <person name="Nguyen L."/>
            <person name="Nguyen N."/>
            <person name="Okwuonu G."/>
            <person name="Ongeri F."/>
            <person name="Pham C."/>
            <person name="Simmons D."/>
            <person name="Wilczek-Boney K."/>
            <person name="Hale W."/>
            <person name="Jakkamsetti A."/>
            <person name="Pham P."/>
            <person name="Ruth R."/>
            <person name="San Lucas F."/>
            <person name="Warren J."/>
            <person name="Zhang J."/>
            <person name="Zhao Z."/>
            <person name="Zhou C."/>
            <person name="Zhu D."/>
            <person name="Lee S."/>
            <person name="Bess C."/>
            <person name="Blankenburg K."/>
            <person name="Forbes L."/>
            <person name="Fu Q."/>
            <person name="Gubbala S."/>
            <person name="Hirani K."/>
            <person name="Jayaseelan J.C."/>
            <person name="Lara F."/>
            <person name="Munidasa M."/>
            <person name="Palculict T."/>
            <person name="Patil S."/>
            <person name="Pu L.-L."/>
            <person name="Saada N."/>
            <person name="Tang L."/>
            <person name="Weissenberger G."/>
            <person name="Zhu Y."/>
            <person name="Hemphill L."/>
            <person name="Shang Y."/>
            <person name="Youmans B."/>
            <person name="Ayvaz T."/>
            <person name="Ross M."/>
            <person name="Santibanez J."/>
            <person name="Aqrawi P."/>
            <person name="Gross S."/>
            <person name="Joshi V."/>
            <person name="Fowler G."/>
            <person name="Nazareth L."/>
            <person name="Reid J."/>
            <person name="Worley K."/>
            <person name="Petrosino J."/>
            <person name="Highlander S."/>
            <person name="Gibbs R."/>
        </authorList>
    </citation>
    <scope>NUCLEOTIDE SEQUENCE [LARGE SCALE GENOMIC DNA]</scope>
    <source>
        <strain evidence="21 22">ATCC 33394</strain>
    </source>
</reference>
<keyword evidence="9 19" id="KW-0285">Flavoprotein</keyword>
<dbReference type="GO" id="GO:0008360">
    <property type="term" value="P:regulation of cell shape"/>
    <property type="evidence" value="ECO:0007669"/>
    <property type="project" value="UniProtKB-KW"/>
</dbReference>
<dbReference type="HOGENOM" id="CLU_035304_0_0_4"/>
<dbReference type="InterPro" id="IPR016166">
    <property type="entry name" value="FAD-bd_PCMH"/>
</dbReference>
<dbReference type="Gene3D" id="3.90.78.10">
    <property type="entry name" value="UDP-N-acetylenolpyruvoylglucosamine reductase, C-terminal domain"/>
    <property type="match status" value="1"/>
</dbReference>
<dbReference type="InterPro" id="IPR036635">
    <property type="entry name" value="MurB_C_sf"/>
</dbReference>
<dbReference type="GO" id="GO:0071555">
    <property type="term" value="P:cell wall organization"/>
    <property type="evidence" value="ECO:0007669"/>
    <property type="project" value="UniProtKB-KW"/>
</dbReference>
<feature type="active site" evidence="19">
    <location>
        <position position="336"/>
    </location>
</feature>
<dbReference type="RefSeq" id="WP_003783856.1">
    <property type="nucleotide sequence ID" value="NZ_GL870929.1"/>
</dbReference>
<keyword evidence="15 19" id="KW-0131">Cell cycle</keyword>
<evidence type="ECO:0000256" key="18">
    <source>
        <dbReference type="ARBA" id="ARBA00048914"/>
    </source>
</evidence>
<dbReference type="InterPro" id="IPR003170">
    <property type="entry name" value="MurB"/>
</dbReference>
<evidence type="ECO:0000256" key="1">
    <source>
        <dbReference type="ARBA" id="ARBA00001974"/>
    </source>
</evidence>
<keyword evidence="16 19" id="KW-0961">Cell wall biogenesis/degradation</keyword>
<comment type="function">
    <text evidence="2 19">Cell wall formation.</text>
</comment>
<evidence type="ECO:0000256" key="19">
    <source>
        <dbReference type="HAMAP-Rule" id="MF_00037"/>
    </source>
</evidence>
<evidence type="ECO:0000256" key="6">
    <source>
        <dbReference type="ARBA" id="ARBA00015188"/>
    </source>
</evidence>
<evidence type="ECO:0000256" key="16">
    <source>
        <dbReference type="ARBA" id="ARBA00023316"/>
    </source>
</evidence>
<organism evidence="21 22">
    <name type="scientific">Kingella denitrificans ATCC 33394</name>
    <dbReference type="NCBI Taxonomy" id="888741"/>
    <lineage>
        <taxon>Bacteria</taxon>
        <taxon>Pseudomonadati</taxon>
        <taxon>Pseudomonadota</taxon>
        <taxon>Betaproteobacteria</taxon>
        <taxon>Neisseriales</taxon>
        <taxon>Neisseriaceae</taxon>
        <taxon>Kingella</taxon>
    </lineage>
</organism>
<keyword evidence="12 19" id="KW-0133">Cell shape</keyword>
<dbReference type="GO" id="GO:0008762">
    <property type="term" value="F:UDP-N-acetylmuramate dehydrogenase activity"/>
    <property type="evidence" value="ECO:0007669"/>
    <property type="project" value="UniProtKB-UniRule"/>
</dbReference>
<evidence type="ECO:0000256" key="15">
    <source>
        <dbReference type="ARBA" id="ARBA00023306"/>
    </source>
</evidence>
<name>F0F191_9NEIS</name>
<keyword evidence="14 19" id="KW-0560">Oxidoreductase</keyword>
<evidence type="ECO:0000256" key="4">
    <source>
        <dbReference type="ARBA" id="ARBA00004752"/>
    </source>
</evidence>
<dbReference type="EMBL" id="AEWV01000039">
    <property type="protein sequence ID" value="EGC16679.1"/>
    <property type="molecule type" value="Genomic_DNA"/>
</dbReference>
<evidence type="ECO:0000256" key="2">
    <source>
        <dbReference type="ARBA" id="ARBA00003921"/>
    </source>
</evidence>
<dbReference type="HAMAP" id="MF_00037">
    <property type="entry name" value="MurB"/>
    <property type="match status" value="1"/>
</dbReference>
<evidence type="ECO:0000256" key="8">
    <source>
        <dbReference type="ARBA" id="ARBA00022618"/>
    </source>
</evidence>
<dbReference type="NCBIfam" id="TIGR00179">
    <property type="entry name" value="murB"/>
    <property type="match status" value="1"/>
</dbReference>
<dbReference type="STRING" id="888741.HMPREF9098_1876"/>
<keyword evidence="10 19" id="KW-0274">FAD</keyword>